<dbReference type="Pfam" id="PF21882">
    <property type="entry name" value="Gp53-like_C"/>
    <property type="match status" value="1"/>
</dbReference>
<feature type="domain" description="Putative tail fiber protein gp53-like C-terminal" evidence="1">
    <location>
        <begin position="168"/>
        <end position="252"/>
    </location>
</feature>
<evidence type="ECO:0000259" key="1">
    <source>
        <dbReference type="Pfam" id="PF21882"/>
    </source>
</evidence>
<dbReference type="RefSeq" id="WP_119524393.1">
    <property type="nucleotide sequence ID" value="NZ_NRHC01000011.1"/>
</dbReference>
<accession>A0A3A1YDV9</accession>
<keyword evidence="3" id="KW-1185">Reference proteome</keyword>
<dbReference type="Proteomes" id="UP000265691">
    <property type="component" value="Unassembled WGS sequence"/>
</dbReference>
<proteinExistence type="predicted"/>
<dbReference type="OrthoDB" id="9834249at2"/>
<organism evidence="2 3">
    <name type="scientific">Psittacicella hinzii</name>
    <dbReference type="NCBI Taxonomy" id="2028575"/>
    <lineage>
        <taxon>Bacteria</taxon>
        <taxon>Pseudomonadati</taxon>
        <taxon>Pseudomonadota</taxon>
        <taxon>Gammaproteobacteria</taxon>
        <taxon>Pasteurellales</taxon>
        <taxon>Psittacicellaceae</taxon>
        <taxon>Psittacicella</taxon>
    </lineage>
</organism>
<gene>
    <name evidence="2" type="ORF">CKF54_00830</name>
</gene>
<evidence type="ECO:0000313" key="2">
    <source>
        <dbReference type="EMBL" id="RIY34317.1"/>
    </source>
</evidence>
<sequence>MAIRLLEIIGSDHNPIDVFDTFKAGLTYSLTMQAPNTATNLEGQVFFDSNYKSLNYITDTGKSNYKNIWTTDYTWENALPAIYAQRTANSGQNHSPEHFLKDLTIYQTGKSSADLNNESNQLVTMDVLKQVLLALAFFENSPRNYNSEATISAKQKPNGTNEQFSSKPGGLTIKKGLYSDVNPVNTKKRVTFTKAFDNQCMFVLFSPFASKAGKTEVYLDEDSNLNDKEGFTFYVKETLSNNRVSFLWFAIGF</sequence>
<reference evidence="2 3" key="1">
    <citation type="submission" date="2017-08" db="EMBL/GenBank/DDBJ databases">
        <title>Reclassification of Bisgaard taxon 37 and 44.</title>
        <authorList>
            <person name="Christensen H."/>
        </authorList>
    </citation>
    <scope>NUCLEOTIDE SEQUENCE [LARGE SCALE GENOMIC DNA]</scope>
    <source>
        <strain evidence="2 3">B96_3</strain>
    </source>
</reference>
<dbReference type="EMBL" id="NRHC01000011">
    <property type="protein sequence ID" value="RIY34317.1"/>
    <property type="molecule type" value="Genomic_DNA"/>
</dbReference>
<name>A0A3A1YDV9_9GAMM</name>
<dbReference type="Gene3D" id="2.60.40.3940">
    <property type="match status" value="1"/>
</dbReference>
<dbReference type="AlphaFoldDB" id="A0A3A1YDV9"/>
<comment type="caution">
    <text evidence="2">The sequence shown here is derived from an EMBL/GenBank/DDBJ whole genome shotgun (WGS) entry which is preliminary data.</text>
</comment>
<evidence type="ECO:0000313" key="3">
    <source>
        <dbReference type="Proteomes" id="UP000265691"/>
    </source>
</evidence>
<protein>
    <recommendedName>
        <fullName evidence="1">Putative tail fiber protein gp53-like C-terminal domain-containing protein</fullName>
    </recommendedName>
</protein>
<dbReference type="InterPro" id="IPR054075">
    <property type="entry name" value="Gp53-like_C"/>
</dbReference>